<dbReference type="SUPFAM" id="SSF51120">
    <property type="entry name" value="beta-Roll"/>
    <property type="match status" value="1"/>
</dbReference>
<keyword evidence="2" id="KW-1185">Reference proteome</keyword>
<comment type="caution">
    <text evidence="1">The sequence shown here is derived from an EMBL/GenBank/DDBJ whole genome shotgun (WGS) entry which is preliminary data.</text>
</comment>
<dbReference type="InterPro" id="IPR019960">
    <property type="entry name" value="T1SS_VCA0849"/>
</dbReference>
<dbReference type="InterPro" id="IPR011049">
    <property type="entry name" value="Serralysin-like_metalloprot_C"/>
</dbReference>
<dbReference type="Proteomes" id="UP001139488">
    <property type="component" value="Unassembled WGS sequence"/>
</dbReference>
<protein>
    <submittedName>
        <fullName evidence="1">Type I secretion C-terminal target domain-containing protein</fullName>
    </submittedName>
</protein>
<organism evidence="1 2">
    <name type="scientific">Vibrio gelatinilyticus</name>
    <dbReference type="NCBI Taxonomy" id="2893468"/>
    <lineage>
        <taxon>Bacteria</taxon>
        <taxon>Pseudomonadati</taxon>
        <taxon>Pseudomonadota</taxon>
        <taxon>Gammaproteobacteria</taxon>
        <taxon>Vibrionales</taxon>
        <taxon>Vibrionaceae</taxon>
        <taxon>Vibrio</taxon>
    </lineage>
</organism>
<sequence length="102" mass="11080">MLSGGDGADTFEWLDADLDGSTDTIRDFSLEEGDKIDLSDIFDDVDGTIDEIISEHITVSDSDGVTEITLTKGDQNVMIEIEGLAADTVRDNLNDLLIIKET</sequence>
<dbReference type="Gene3D" id="2.150.10.10">
    <property type="entry name" value="Serralysin-like metalloprotease, C-terminal"/>
    <property type="match status" value="1"/>
</dbReference>
<accession>A0A9X1W9T5</accession>
<dbReference type="EMBL" id="JAJNNZ010000005">
    <property type="protein sequence ID" value="MCJ2377012.1"/>
    <property type="molecule type" value="Genomic_DNA"/>
</dbReference>
<evidence type="ECO:0000313" key="2">
    <source>
        <dbReference type="Proteomes" id="UP001139488"/>
    </source>
</evidence>
<gene>
    <name evidence="1" type="ORF">LNL84_09210</name>
</gene>
<evidence type="ECO:0000313" key="1">
    <source>
        <dbReference type="EMBL" id="MCJ2377012.1"/>
    </source>
</evidence>
<name>A0A9X1W9T5_9VIBR</name>
<dbReference type="AlphaFoldDB" id="A0A9X1W9T5"/>
<proteinExistence type="predicted"/>
<dbReference type="NCBIfam" id="TIGR03661">
    <property type="entry name" value="T1SS_VCA0849"/>
    <property type="match status" value="1"/>
</dbReference>
<reference evidence="1" key="1">
    <citation type="submission" date="2021-11" db="EMBL/GenBank/DDBJ databases">
        <title>Vibrio ZSDE26 sp. nov. and Vibrio ZSDZ34 sp. nov., isolated from coastal seawater in Qingdao.</title>
        <authorList>
            <person name="Zhang P."/>
        </authorList>
    </citation>
    <scope>NUCLEOTIDE SEQUENCE</scope>
    <source>
        <strain evidence="1">ZSDZ34</strain>
    </source>
</reference>